<name>A0A6B0V5D9_IXORI</name>
<dbReference type="Gene3D" id="3.40.1000.30">
    <property type="match status" value="1"/>
</dbReference>
<sequence>MRDETRPQYCYQVLDFTMPLPKQLEDLHMTCNINHAREALVLAVHVLMTETGFEIEGWQENGSDGTVEDHTAKENLCWVKGDSLLKLRYTHPTCPAANFSVAFLFVEPNVIIHGLVVVDDCSEGYSLNLRISDFIQKVFLSVSNVPATFGFMTLSNEIQLLILGYLNVRDLLAASRVSVDLFSLASHPVLWRKLFFKNYPSVEISPTENISDWREKYKREHLLRKEQRECALRLLPRMPDPIGVMPMRINHRPFVPPPMPLLIDDEFELDGLLR</sequence>
<dbReference type="SUPFAM" id="SSF81383">
    <property type="entry name" value="F-box domain"/>
    <property type="match status" value="1"/>
</dbReference>
<proteinExistence type="predicted"/>
<protein>
    <recommendedName>
        <fullName evidence="1">F-box domain-containing protein</fullName>
    </recommendedName>
</protein>
<evidence type="ECO:0000259" key="1">
    <source>
        <dbReference type="PROSITE" id="PS50181"/>
    </source>
</evidence>
<dbReference type="Gene3D" id="1.20.1280.50">
    <property type="match status" value="1"/>
</dbReference>
<dbReference type="InterPro" id="IPR047118">
    <property type="entry name" value="Fbxo7"/>
</dbReference>
<dbReference type="PROSITE" id="PS50181">
    <property type="entry name" value="FBOX"/>
    <property type="match status" value="1"/>
</dbReference>
<reference evidence="2" key="1">
    <citation type="submission" date="2019-12" db="EMBL/GenBank/DDBJ databases">
        <title>An insight into the sialome of adult female Ixodes ricinus ticks feeding for 6 days.</title>
        <authorList>
            <person name="Perner J."/>
            <person name="Ribeiro J.M.C."/>
        </authorList>
    </citation>
    <scope>NUCLEOTIDE SEQUENCE</scope>
    <source>
        <strain evidence="2">Semi-engorged</strain>
        <tissue evidence="2">Salivary glands</tissue>
    </source>
</reference>
<dbReference type="PANTHER" id="PTHR15537">
    <property type="entry name" value="F-BOX ONLY PROTEIN 7"/>
    <property type="match status" value="1"/>
</dbReference>
<accession>A0A6B0V5D9</accession>
<dbReference type="SMART" id="SM00256">
    <property type="entry name" value="FBOX"/>
    <property type="match status" value="1"/>
</dbReference>
<dbReference type="PANTHER" id="PTHR15537:SF2">
    <property type="entry name" value="F-BOX ONLY PROTEIN 7"/>
    <property type="match status" value="1"/>
</dbReference>
<dbReference type="AlphaFoldDB" id="A0A6B0V5D9"/>
<dbReference type="GO" id="GO:0019901">
    <property type="term" value="F:protein kinase binding"/>
    <property type="evidence" value="ECO:0007669"/>
    <property type="project" value="InterPro"/>
</dbReference>
<dbReference type="InterPro" id="IPR021625">
    <property type="entry name" value="PI31_Prot_N"/>
</dbReference>
<dbReference type="EMBL" id="GIFC01015447">
    <property type="protein sequence ID" value="MXU97530.1"/>
    <property type="molecule type" value="Transcribed_RNA"/>
</dbReference>
<dbReference type="InterPro" id="IPR001810">
    <property type="entry name" value="F-box_dom"/>
</dbReference>
<feature type="domain" description="F-box" evidence="1">
    <location>
        <begin position="148"/>
        <end position="194"/>
    </location>
</feature>
<dbReference type="GO" id="GO:1903599">
    <property type="term" value="P:positive regulation of autophagy of mitochondrion"/>
    <property type="evidence" value="ECO:0007669"/>
    <property type="project" value="TreeGrafter"/>
</dbReference>
<dbReference type="Pfam" id="PF12937">
    <property type="entry name" value="F-box-like"/>
    <property type="match status" value="1"/>
</dbReference>
<organism evidence="2">
    <name type="scientific">Ixodes ricinus</name>
    <name type="common">Common tick</name>
    <name type="synonym">Acarus ricinus</name>
    <dbReference type="NCBI Taxonomy" id="34613"/>
    <lineage>
        <taxon>Eukaryota</taxon>
        <taxon>Metazoa</taxon>
        <taxon>Ecdysozoa</taxon>
        <taxon>Arthropoda</taxon>
        <taxon>Chelicerata</taxon>
        <taxon>Arachnida</taxon>
        <taxon>Acari</taxon>
        <taxon>Parasitiformes</taxon>
        <taxon>Ixodida</taxon>
        <taxon>Ixodoidea</taxon>
        <taxon>Ixodidae</taxon>
        <taxon>Ixodinae</taxon>
        <taxon>Ixodes</taxon>
    </lineage>
</organism>
<dbReference type="InterPro" id="IPR036047">
    <property type="entry name" value="F-box-like_dom_sf"/>
</dbReference>
<dbReference type="Pfam" id="PF11566">
    <property type="entry name" value="PI31_Prot_N"/>
    <property type="match status" value="1"/>
</dbReference>
<evidence type="ECO:0000313" key="2">
    <source>
        <dbReference type="EMBL" id="MXU97530.1"/>
    </source>
</evidence>